<proteinExistence type="predicted"/>
<evidence type="ECO:0000313" key="4">
    <source>
        <dbReference type="EMBL" id="PMD19232.1"/>
    </source>
</evidence>
<dbReference type="PROSITE" id="PS50088">
    <property type="entry name" value="ANK_REPEAT"/>
    <property type="match status" value="2"/>
</dbReference>
<dbReference type="Gene3D" id="1.25.40.20">
    <property type="entry name" value="Ankyrin repeat-containing domain"/>
    <property type="match status" value="1"/>
</dbReference>
<dbReference type="SMART" id="SM00248">
    <property type="entry name" value="ANK"/>
    <property type="match status" value="6"/>
</dbReference>
<dbReference type="InterPro" id="IPR002110">
    <property type="entry name" value="Ankyrin_rpt"/>
</dbReference>
<gene>
    <name evidence="4" type="ORF">NA56DRAFT_575669</name>
</gene>
<sequence>MTVEEDLCAWELIENKLAFKETPSDKRISSLQFAVYRNSERVLAWLIEHGADVDDDAGYLGWTPLIVATQFDKTSIVTFLLKQHASPGKVTRTGACALKNAASKGAQNTIDMFFEAEPDLDPAPTNEDGFTPLYAAAEGGHVDTFIYLYQKQPNVAPLKENGWLPVHVAALEGHLEILKLLKPDELKSKTKFEQTPLFLASIRGHSKVVKFCAEFNDKAANDTINSTDANGWTLLHHAARSGKHDLFVKLIGLGLEPMTTDRFGNTPLHIA</sequence>
<accession>A0A2J6PYV3</accession>
<evidence type="ECO:0000256" key="3">
    <source>
        <dbReference type="PROSITE-ProRule" id="PRU00023"/>
    </source>
</evidence>
<protein>
    <submittedName>
        <fullName evidence="4">Ankyrin</fullName>
    </submittedName>
</protein>
<dbReference type="EMBL" id="KZ613490">
    <property type="protein sequence ID" value="PMD19232.1"/>
    <property type="molecule type" value="Genomic_DNA"/>
</dbReference>
<feature type="non-terminal residue" evidence="4">
    <location>
        <position position="271"/>
    </location>
</feature>
<dbReference type="SUPFAM" id="SSF48403">
    <property type="entry name" value="Ankyrin repeat"/>
    <property type="match status" value="1"/>
</dbReference>
<dbReference type="PANTHER" id="PTHR24201">
    <property type="entry name" value="ANK_REP_REGION DOMAIN-CONTAINING PROTEIN"/>
    <property type="match status" value="1"/>
</dbReference>
<keyword evidence="5" id="KW-1185">Reference proteome</keyword>
<reference evidence="4 5" key="1">
    <citation type="submission" date="2016-05" db="EMBL/GenBank/DDBJ databases">
        <title>A degradative enzymes factory behind the ericoid mycorrhizal symbiosis.</title>
        <authorList>
            <consortium name="DOE Joint Genome Institute"/>
            <person name="Martino E."/>
            <person name="Morin E."/>
            <person name="Grelet G."/>
            <person name="Kuo A."/>
            <person name="Kohler A."/>
            <person name="Daghino S."/>
            <person name="Barry K."/>
            <person name="Choi C."/>
            <person name="Cichocki N."/>
            <person name="Clum A."/>
            <person name="Copeland A."/>
            <person name="Hainaut M."/>
            <person name="Haridas S."/>
            <person name="Labutti K."/>
            <person name="Lindquist E."/>
            <person name="Lipzen A."/>
            <person name="Khouja H.-R."/>
            <person name="Murat C."/>
            <person name="Ohm R."/>
            <person name="Olson A."/>
            <person name="Spatafora J."/>
            <person name="Veneault-Fourrey C."/>
            <person name="Henrissat B."/>
            <person name="Grigoriev I."/>
            <person name="Martin F."/>
            <person name="Perotto S."/>
        </authorList>
    </citation>
    <scope>NUCLEOTIDE SEQUENCE [LARGE SCALE GENOMIC DNA]</scope>
    <source>
        <strain evidence="4 5">UAMH 7357</strain>
    </source>
</reference>
<dbReference type="InterPro" id="IPR050776">
    <property type="entry name" value="Ank_Repeat/CDKN_Inhibitor"/>
</dbReference>
<dbReference type="AlphaFoldDB" id="A0A2J6PYV3"/>
<evidence type="ECO:0000256" key="1">
    <source>
        <dbReference type="ARBA" id="ARBA00022737"/>
    </source>
</evidence>
<dbReference type="Pfam" id="PF12796">
    <property type="entry name" value="Ank_2"/>
    <property type="match status" value="2"/>
</dbReference>
<feature type="repeat" description="ANK" evidence="3">
    <location>
        <begin position="230"/>
        <end position="262"/>
    </location>
</feature>
<dbReference type="InterPro" id="IPR036770">
    <property type="entry name" value="Ankyrin_rpt-contain_sf"/>
</dbReference>
<dbReference type="Proteomes" id="UP000235672">
    <property type="component" value="Unassembled WGS sequence"/>
</dbReference>
<organism evidence="4 5">
    <name type="scientific">Hyaloscypha hepaticicola</name>
    <dbReference type="NCBI Taxonomy" id="2082293"/>
    <lineage>
        <taxon>Eukaryota</taxon>
        <taxon>Fungi</taxon>
        <taxon>Dikarya</taxon>
        <taxon>Ascomycota</taxon>
        <taxon>Pezizomycotina</taxon>
        <taxon>Leotiomycetes</taxon>
        <taxon>Helotiales</taxon>
        <taxon>Hyaloscyphaceae</taxon>
        <taxon>Hyaloscypha</taxon>
    </lineage>
</organism>
<keyword evidence="1" id="KW-0677">Repeat</keyword>
<dbReference type="PROSITE" id="PS50297">
    <property type="entry name" value="ANK_REP_REGION"/>
    <property type="match status" value="1"/>
</dbReference>
<evidence type="ECO:0000256" key="2">
    <source>
        <dbReference type="ARBA" id="ARBA00023043"/>
    </source>
</evidence>
<evidence type="ECO:0000313" key="5">
    <source>
        <dbReference type="Proteomes" id="UP000235672"/>
    </source>
</evidence>
<dbReference type="Pfam" id="PF00023">
    <property type="entry name" value="Ank"/>
    <property type="match status" value="1"/>
</dbReference>
<keyword evidence="2 3" id="KW-0040">ANK repeat</keyword>
<dbReference type="OrthoDB" id="3536807at2759"/>
<dbReference type="STRING" id="1745343.A0A2J6PYV3"/>
<name>A0A2J6PYV3_9HELO</name>
<feature type="repeat" description="ANK" evidence="3">
    <location>
        <begin position="161"/>
        <end position="181"/>
    </location>
</feature>